<dbReference type="PANTHER" id="PTHR11804">
    <property type="entry name" value="PROTEASE M3 THIMET OLIGOPEPTIDASE-RELATED"/>
    <property type="match status" value="1"/>
</dbReference>
<evidence type="ECO:0000313" key="15">
    <source>
        <dbReference type="EMBL" id="WVO21951.1"/>
    </source>
</evidence>
<keyword evidence="10 13" id="KW-0482">Metalloprotease</keyword>
<keyword evidence="16" id="KW-1185">Reference proteome</keyword>
<dbReference type="Proteomes" id="UP001432216">
    <property type="component" value="Chromosome 5"/>
</dbReference>
<evidence type="ECO:0000256" key="6">
    <source>
        <dbReference type="ARBA" id="ARBA00022723"/>
    </source>
</evidence>
<dbReference type="Gene3D" id="3.40.390.10">
    <property type="entry name" value="Collagenase (Catalytic Domain)"/>
    <property type="match status" value="1"/>
</dbReference>
<organism evidence="15 16">
    <name type="scientific">Cryptococcus decagattii</name>
    <dbReference type="NCBI Taxonomy" id="1859122"/>
    <lineage>
        <taxon>Eukaryota</taxon>
        <taxon>Fungi</taxon>
        <taxon>Dikarya</taxon>
        <taxon>Basidiomycota</taxon>
        <taxon>Agaricomycotina</taxon>
        <taxon>Tremellomycetes</taxon>
        <taxon>Tremellales</taxon>
        <taxon>Cryptococcaceae</taxon>
        <taxon>Cryptococcus</taxon>
        <taxon>Cryptococcus gattii species complex</taxon>
    </lineage>
</organism>
<gene>
    <name evidence="15" type="ORF">IAS62_003271</name>
</gene>
<keyword evidence="6 13" id="KW-0479">Metal-binding</keyword>
<dbReference type="GeneID" id="89990044"/>
<dbReference type="InterPro" id="IPR024077">
    <property type="entry name" value="Neurolysin/TOP_dom2"/>
</dbReference>
<proteinExistence type="inferred from homology"/>
<reference evidence="15 16" key="1">
    <citation type="submission" date="2024-01" db="EMBL/GenBank/DDBJ databases">
        <title>Comparative genomics of Cryptococcus and Kwoniella reveals pathogenesis evolution and contrasting modes of karyotype evolution via chromosome fusion or intercentromeric recombination.</title>
        <authorList>
            <person name="Coelho M.A."/>
            <person name="David-Palma M."/>
            <person name="Shea T."/>
            <person name="Bowers K."/>
            <person name="McGinley-Smith S."/>
            <person name="Mohammad A.W."/>
            <person name="Gnirke A."/>
            <person name="Yurkov A.M."/>
            <person name="Nowrousian M."/>
            <person name="Sun S."/>
            <person name="Cuomo C.A."/>
            <person name="Heitman J."/>
        </authorList>
    </citation>
    <scope>NUCLEOTIDE SEQUENCE [LARGE SCALE GENOMIC DNA]</scope>
    <source>
        <strain evidence="15 16">7685027</strain>
    </source>
</reference>
<feature type="domain" description="Peptidase M3A/M3B catalytic" evidence="14">
    <location>
        <begin position="531"/>
        <end position="1017"/>
    </location>
</feature>
<dbReference type="InterPro" id="IPR029058">
    <property type="entry name" value="AB_hydrolase_fold"/>
</dbReference>
<comment type="cofactor">
    <cofactor evidence="13">
        <name>Zn(2+)</name>
        <dbReference type="ChEBI" id="CHEBI:29105"/>
    </cofactor>
    <text evidence="13">Binds 1 zinc ion.</text>
</comment>
<evidence type="ECO:0000256" key="5">
    <source>
        <dbReference type="ARBA" id="ARBA00022670"/>
    </source>
</evidence>
<keyword evidence="11" id="KW-0496">Mitochondrion</keyword>
<protein>
    <recommendedName>
        <fullName evidence="4">mitochondrial intermediate peptidase</fullName>
        <ecNumber evidence="4">3.4.24.59</ecNumber>
    </recommendedName>
</protein>
<evidence type="ECO:0000256" key="12">
    <source>
        <dbReference type="ARBA" id="ARBA00025208"/>
    </source>
</evidence>
<dbReference type="InterPro" id="IPR024079">
    <property type="entry name" value="MetalloPept_cat_dom_sf"/>
</dbReference>
<dbReference type="InterPro" id="IPR033851">
    <property type="entry name" value="M3A_MIP"/>
</dbReference>
<accession>A0ABZ2AX57</accession>
<dbReference type="InterPro" id="IPR001567">
    <property type="entry name" value="Pept_M3A_M3B_dom"/>
</dbReference>
<dbReference type="PANTHER" id="PTHR11804:SF79">
    <property type="entry name" value="MITOCHONDRIAL INTERMEDIATE PEPTIDASE"/>
    <property type="match status" value="1"/>
</dbReference>
<evidence type="ECO:0000256" key="8">
    <source>
        <dbReference type="ARBA" id="ARBA00022833"/>
    </source>
</evidence>
<evidence type="ECO:0000313" key="16">
    <source>
        <dbReference type="Proteomes" id="UP001432216"/>
    </source>
</evidence>
<evidence type="ECO:0000256" key="3">
    <source>
        <dbReference type="ARBA" id="ARBA00006040"/>
    </source>
</evidence>
<sequence>MPIHPHLHIFLPSSSPHVNLEARLYLPLTDNHVIPLTNQLATYTSPPLHYDKLEVEIVRAIREMGVERLITAAHPWGRMGGNMLDPVLYHLVSATFTPAETADGALIPSLLPPPKTAILTYNVRGVGCSQGSQPWLGIGSDPADLAKVETVVADLLGNIRQVMRFGYSWGSLLVTLANPHPRLRHILIISPPCKIFAGITVFSRKSFRMSLNDLLKIGVNVTIIYGTKDEFTSVDTFRAFGNDLPAVTTLQASGGMTNKDEGGTFEKLEIEEADHLYPLEIEDGGSPALLLKTVPVHIPARATSNDSAVKAHFDLPHSIFGAMAGVRSEDAKDRTLIQASAIVQRIVVAPQDSTGRELRLVVKNLDRLSDILCGVIDMCELVRNVHPDQDWVDQSDRTHQILCSFMNELNVTRGLYESLAKAIVHPFNDPLTTSELRVAHTFLADFERSGIHLPPSARERFVKHSDALLFLGRSFLSSASSGPSTVPHIEIPDPHRSLMGLGRQFVDSLPRKGRSGPVVIEPGSWEAQMVLKYAREGRTRELVYVGGMRTDKKRIDVLEAMLKEKAELASVLGKNNWAEVALVDKMTKTPENVMGFLTSLVQHHRPIARAEVDMLRRMKATALTGNYFRQMSSRTRHLPPFHAWDRDYYSDKYLASLIPTGSPPSISPYFSTGTVVSGLSRIFSKLYGISFKPAVVSPGEIWHSSVRRLDVMHENEGLIGVIYCDFFSRIGKAPGAAHYTVRCSRRVDNDDTDGDGLPEDWDKPYGPGLETEGEFLSGKPGKYQLPIVVLSMDVGTVNEERPALLNWNDLETLFHEMGHAIHSMIGRTEYHNVSGTRCATDFVELPSILMEHFVSSPEVLSTFAFHHATGEPLPIPVIEAHLALNQSLSALESHGQIIMALLDQKYHTLRHGQDNFDSTAIWFQLQQEIGVIQPVPGTAWQTQFGHLYGYGATYYSYLFDRAIAGKIWSTLFHRPGVHEAYDQRAEEILSREGGELLKEKMLKWGGGRDPWEMIGNVIGGVEGLSDSLLNCIECQTLD</sequence>
<keyword evidence="8 13" id="KW-0862">Zinc</keyword>
<comment type="similarity">
    <text evidence="3 13">Belongs to the peptidase M3 family.</text>
</comment>
<evidence type="ECO:0000256" key="10">
    <source>
        <dbReference type="ARBA" id="ARBA00023049"/>
    </source>
</evidence>
<dbReference type="CDD" id="cd06457">
    <property type="entry name" value="M3A_MIP"/>
    <property type="match status" value="1"/>
</dbReference>
<comment type="function">
    <text evidence="12">Cleaves proteins, imported into the mitochondrion, to their mature size. While most mitochondrial precursor proteins are processed to the mature form in one step by mitochondrial processing peptidase (MPP), the sequential cleavage by MIP of an octapeptide after initial processing by MPP is a required step for a subgroup of nuclear-encoded precursor proteins destined for the matrix or the inner membrane.</text>
</comment>
<keyword evidence="9" id="KW-0809">Transit peptide</keyword>
<comment type="catalytic activity">
    <reaction evidence="1">
        <text>Release of an N-terminal octapeptide as second stage of processing of some proteins imported into the mitochondrion.</text>
        <dbReference type="EC" id="3.4.24.59"/>
    </reaction>
</comment>
<dbReference type="Gene3D" id="1.10.1370.10">
    <property type="entry name" value="Neurolysin, domain 3"/>
    <property type="match status" value="1"/>
</dbReference>
<keyword evidence="7 13" id="KW-0378">Hydrolase</keyword>
<dbReference type="Pfam" id="PF01432">
    <property type="entry name" value="Peptidase_M3"/>
    <property type="match status" value="1"/>
</dbReference>
<dbReference type="InterPro" id="IPR045090">
    <property type="entry name" value="Pept_M3A_M3B"/>
</dbReference>
<comment type="subcellular location">
    <subcellularLocation>
        <location evidence="2">Mitochondrion matrix</location>
    </subcellularLocation>
</comment>
<evidence type="ECO:0000256" key="4">
    <source>
        <dbReference type="ARBA" id="ARBA00012441"/>
    </source>
</evidence>
<dbReference type="SUPFAM" id="SSF53474">
    <property type="entry name" value="alpha/beta-Hydrolases"/>
    <property type="match status" value="1"/>
</dbReference>
<evidence type="ECO:0000256" key="11">
    <source>
        <dbReference type="ARBA" id="ARBA00023128"/>
    </source>
</evidence>
<evidence type="ECO:0000256" key="2">
    <source>
        <dbReference type="ARBA" id="ARBA00004305"/>
    </source>
</evidence>
<name>A0ABZ2AX57_9TREE</name>
<evidence type="ECO:0000259" key="14">
    <source>
        <dbReference type="Pfam" id="PF01432"/>
    </source>
</evidence>
<dbReference type="EMBL" id="CP143810">
    <property type="protein sequence ID" value="WVO21951.1"/>
    <property type="molecule type" value="Genomic_DNA"/>
</dbReference>
<evidence type="ECO:0000256" key="9">
    <source>
        <dbReference type="ARBA" id="ARBA00022946"/>
    </source>
</evidence>
<dbReference type="SUPFAM" id="SSF55486">
    <property type="entry name" value="Metalloproteases ('zincins'), catalytic domain"/>
    <property type="match status" value="1"/>
</dbReference>
<dbReference type="EC" id="3.4.24.59" evidence="4"/>
<dbReference type="RefSeq" id="XP_064721190.1">
    <property type="nucleotide sequence ID" value="XM_064865118.1"/>
</dbReference>
<dbReference type="Gene3D" id="3.40.50.1820">
    <property type="entry name" value="alpha/beta hydrolase"/>
    <property type="match status" value="1"/>
</dbReference>
<keyword evidence="5 13" id="KW-0645">Protease</keyword>
<evidence type="ECO:0000256" key="1">
    <source>
        <dbReference type="ARBA" id="ARBA00000436"/>
    </source>
</evidence>
<evidence type="ECO:0000256" key="13">
    <source>
        <dbReference type="RuleBase" id="RU003435"/>
    </source>
</evidence>
<evidence type="ECO:0000256" key="7">
    <source>
        <dbReference type="ARBA" id="ARBA00022801"/>
    </source>
</evidence>